<organism evidence="1 2">
    <name type="scientific">Aneurinibacillus soli</name>
    <dbReference type="NCBI Taxonomy" id="1500254"/>
    <lineage>
        <taxon>Bacteria</taxon>
        <taxon>Bacillati</taxon>
        <taxon>Bacillota</taxon>
        <taxon>Bacilli</taxon>
        <taxon>Bacillales</taxon>
        <taxon>Paenibacillaceae</taxon>
        <taxon>Aneurinibacillus group</taxon>
        <taxon>Aneurinibacillus</taxon>
    </lineage>
</organism>
<dbReference type="EC" id="3.1.1.24" evidence="1"/>
<dbReference type="InterPro" id="IPR029058">
    <property type="entry name" value="AB_hydrolase_fold"/>
</dbReference>
<dbReference type="GO" id="GO:0016020">
    <property type="term" value="C:membrane"/>
    <property type="evidence" value="ECO:0007669"/>
    <property type="project" value="TreeGrafter"/>
</dbReference>
<dbReference type="SUPFAM" id="SSF53474">
    <property type="entry name" value="alpha/beta-Hydrolases"/>
    <property type="match status" value="1"/>
</dbReference>
<dbReference type="KEGG" id="asoc:CB4_03990"/>
<dbReference type="OrthoDB" id="252464at2"/>
<evidence type="ECO:0000313" key="1">
    <source>
        <dbReference type="EMBL" id="BAU29753.1"/>
    </source>
</evidence>
<dbReference type="RefSeq" id="WP_096467405.1">
    <property type="nucleotide sequence ID" value="NZ_AP017312.1"/>
</dbReference>
<dbReference type="Proteomes" id="UP000217696">
    <property type="component" value="Chromosome"/>
</dbReference>
<evidence type="ECO:0000313" key="2">
    <source>
        <dbReference type="Proteomes" id="UP000217696"/>
    </source>
</evidence>
<dbReference type="PRINTS" id="PR00111">
    <property type="entry name" value="ABHYDROLASE"/>
</dbReference>
<dbReference type="PANTHER" id="PTHR43798:SF33">
    <property type="entry name" value="HYDROLASE, PUTATIVE (AFU_ORTHOLOGUE AFUA_2G14860)-RELATED"/>
    <property type="match status" value="1"/>
</dbReference>
<dbReference type="AlphaFoldDB" id="A0A0U4WNG1"/>
<accession>A0A0U4WNG1</accession>
<gene>
    <name evidence="1" type="primary">catD_1</name>
    <name evidence="1" type="ORF">CB4_03990</name>
</gene>
<dbReference type="InterPro" id="IPR000073">
    <property type="entry name" value="AB_hydrolase_1"/>
</dbReference>
<keyword evidence="1" id="KW-0378">Hydrolase</keyword>
<dbReference type="GO" id="GO:0047570">
    <property type="term" value="F:3-oxoadipate enol-lactonase activity"/>
    <property type="evidence" value="ECO:0007669"/>
    <property type="project" value="UniProtKB-EC"/>
</dbReference>
<name>A0A0U4WNG1_9BACL</name>
<dbReference type="InterPro" id="IPR050266">
    <property type="entry name" value="AB_hydrolase_sf"/>
</dbReference>
<dbReference type="Gene3D" id="3.40.50.1820">
    <property type="entry name" value="alpha/beta hydrolase"/>
    <property type="match status" value="1"/>
</dbReference>
<dbReference type="PANTHER" id="PTHR43798">
    <property type="entry name" value="MONOACYLGLYCEROL LIPASE"/>
    <property type="match status" value="1"/>
</dbReference>
<keyword evidence="2" id="KW-1185">Reference proteome</keyword>
<dbReference type="Pfam" id="PF00561">
    <property type="entry name" value="Abhydrolase_1"/>
    <property type="match status" value="1"/>
</dbReference>
<dbReference type="EMBL" id="AP017312">
    <property type="protein sequence ID" value="BAU29753.1"/>
    <property type="molecule type" value="Genomic_DNA"/>
</dbReference>
<proteinExistence type="predicted"/>
<sequence length="260" mass="28691">MKQTVQTNGISLAYHEEGQGEAVVFLHGFCGSSAYWERIVPELSRTFRVITPDLRGHGASAVSTGTYSMDLLADDIAGLLKALNLEQAYVFGHSLGGYVTLALADNHPELVKGFGLIHSTGMPDDKKAKEIRQEDAARIEEEGIEPFINELIPKLFTPKNQEEMKNVVEHTRQIGLATPPKGAINTLKGMAVRPDRTTFLTKAKCPVLLVTGEDDHVIPSENTWTGAPEHAVRETYSHCVHMSMYEAPDKLIHTIQNFVK</sequence>
<reference evidence="1 2" key="1">
    <citation type="submission" date="2015-12" db="EMBL/GenBank/DDBJ databases">
        <title>Genome sequence of Aneurinibacillus soli.</title>
        <authorList>
            <person name="Lee J.S."/>
            <person name="Lee K.C."/>
            <person name="Kim K.K."/>
            <person name="Lee B.W."/>
        </authorList>
    </citation>
    <scope>NUCLEOTIDE SEQUENCE [LARGE SCALE GENOMIC DNA]</scope>
    <source>
        <strain evidence="1 2">CB4</strain>
    </source>
</reference>
<protein>
    <submittedName>
        <fullName evidence="1">3-oxoadipate enol-lactonase 2</fullName>
        <ecNumber evidence="1">3.1.1.24</ecNumber>
    </submittedName>
</protein>